<evidence type="ECO:0000313" key="2">
    <source>
        <dbReference type="EMBL" id="TCK05941.1"/>
    </source>
</evidence>
<accession>A0A4R1GG92</accession>
<feature type="transmembrane region" description="Helical" evidence="1">
    <location>
        <begin position="12"/>
        <end position="37"/>
    </location>
</feature>
<organism evidence="2 3">
    <name type="scientific">Marinobacterium mangrovicola</name>
    <dbReference type="NCBI Taxonomy" id="1476959"/>
    <lineage>
        <taxon>Bacteria</taxon>
        <taxon>Pseudomonadati</taxon>
        <taxon>Pseudomonadota</taxon>
        <taxon>Gammaproteobacteria</taxon>
        <taxon>Oceanospirillales</taxon>
        <taxon>Oceanospirillaceae</taxon>
        <taxon>Marinobacterium</taxon>
    </lineage>
</organism>
<dbReference type="InterPro" id="IPR012902">
    <property type="entry name" value="N_methyl_site"/>
</dbReference>
<evidence type="ECO:0000256" key="1">
    <source>
        <dbReference type="SAM" id="Phobius"/>
    </source>
</evidence>
<gene>
    <name evidence="2" type="ORF">CLV83_2883</name>
</gene>
<comment type="caution">
    <text evidence="2">The sequence shown here is derived from an EMBL/GenBank/DDBJ whole genome shotgun (WGS) entry which is preliminary data.</text>
</comment>
<evidence type="ECO:0000313" key="3">
    <source>
        <dbReference type="Proteomes" id="UP000294546"/>
    </source>
</evidence>
<protein>
    <submittedName>
        <fullName evidence="2">Pilin/secretion family protein with methylation motif</fullName>
    </submittedName>
</protein>
<sequence>MNSYRRKQSGFTLIEAIIAFFVLTVGLLGAALFQSYLVAESGNSKARSYALKLAEKRLDELRGITLPADFQAIPSIASSTVSGSNAIFSVQQIVGPASGAGADFKEVTVVVSWNGGDDSVRLTSELLWMPVVNIVEPEDAGEAGVSSNFGSIEIPTGTASALNREEMAGVSGAIGTVVTSGDTAGVVIESEDGTPQAYELISLNGSTNVMEIEGRIVNYPDNPLPDSLFNYHYENEDDYIDVLATAGANCVIYKIYDEAYESGSYKVADYKCLMGEGWRGSVNIFRYHLGDVIELGKNDLVCEPQSRSYQYRIIDQFPSGFTVSGGNVSDLNVVGQSGMVRFTTEVSGATRALDDVYVSDYFWINPNVITSGADSILGNVIKQPYVVASGKSVSCGDINTDSDFVNSLSDQNFDISGSDEILMPGVMVDSSDRNNAEDSLYPDERGVVVLGYTVVRTAINGRFFLADSLGSNDSALKNPLNYNIVGNPLPEVSIICRVSEGDGTYNLTDGGHYYPYNCQIPIGWEGYLTAEPDDSLSGETGVVGCPNIDGGDNTYSGDSLSNNFAYYWIPAASTATGTTSVVGEDFKFGRSNNLCDET</sequence>
<dbReference type="EMBL" id="SMFU01000009">
    <property type="protein sequence ID" value="TCK05941.1"/>
    <property type="molecule type" value="Genomic_DNA"/>
</dbReference>
<keyword evidence="3" id="KW-1185">Reference proteome</keyword>
<dbReference type="PROSITE" id="PS00409">
    <property type="entry name" value="PROKAR_NTER_METHYL"/>
    <property type="match status" value="1"/>
</dbReference>
<dbReference type="OrthoDB" id="6088737at2"/>
<keyword evidence="1" id="KW-0812">Transmembrane</keyword>
<proteinExistence type="predicted"/>
<dbReference type="Proteomes" id="UP000294546">
    <property type="component" value="Unassembled WGS sequence"/>
</dbReference>
<keyword evidence="1" id="KW-0472">Membrane</keyword>
<name>A0A4R1GG92_9GAMM</name>
<reference evidence="2 3" key="1">
    <citation type="submission" date="2019-03" db="EMBL/GenBank/DDBJ databases">
        <title>Genomic Encyclopedia of Archaeal and Bacterial Type Strains, Phase II (KMG-II): from individual species to whole genera.</title>
        <authorList>
            <person name="Goeker M."/>
        </authorList>
    </citation>
    <scope>NUCLEOTIDE SEQUENCE [LARGE SCALE GENOMIC DNA]</scope>
    <source>
        <strain evidence="2 3">DSM 27697</strain>
    </source>
</reference>
<dbReference type="RefSeq" id="WP_132293639.1">
    <property type="nucleotide sequence ID" value="NZ_SMFU01000009.1"/>
</dbReference>
<keyword evidence="1" id="KW-1133">Transmembrane helix</keyword>
<dbReference type="Pfam" id="PF07963">
    <property type="entry name" value="N_methyl"/>
    <property type="match status" value="1"/>
</dbReference>
<dbReference type="AlphaFoldDB" id="A0A4R1GG92"/>